<sequence>MRFQIGFTNFILRHLEYQFSSTCTSQYVWQKIWINEHIRGKSTGRPTTEKKITQPLIDLDEKDKYLDRNISNTIDSTCRSNLNKTDTVSNDDPGLSTYIHEDNGESLSGCSKEVIPGKGMPPEPPVDCCMSGCANCVWIMYANELKKYYEKDGNERAKREIDKIDNPSLKMFLKLELGLL</sequence>
<dbReference type="HOGENOM" id="CLU_1497681_0_0_1"/>
<accession>K1Q4Z0</accession>
<dbReference type="InterPro" id="IPR019180">
    <property type="entry name" value="Oxidoreductase-like_N"/>
</dbReference>
<dbReference type="EMBL" id="JH816278">
    <property type="protein sequence ID" value="EKC31642.1"/>
    <property type="molecule type" value="Genomic_DNA"/>
</dbReference>
<dbReference type="Pfam" id="PF09791">
    <property type="entry name" value="Oxidored-like"/>
    <property type="match status" value="1"/>
</dbReference>
<reference evidence="1" key="1">
    <citation type="journal article" date="2012" name="Nature">
        <title>The oyster genome reveals stress adaptation and complexity of shell formation.</title>
        <authorList>
            <person name="Zhang G."/>
            <person name="Fang X."/>
            <person name="Guo X."/>
            <person name="Li L."/>
            <person name="Luo R."/>
            <person name="Xu F."/>
            <person name="Yang P."/>
            <person name="Zhang L."/>
            <person name="Wang X."/>
            <person name="Qi H."/>
            <person name="Xiong Z."/>
            <person name="Que H."/>
            <person name="Xie Y."/>
            <person name="Holland P.W."/>
            <person name="Paps J."/>
            <person name="Zhu Y."/>
            <person name="Wu F."/>
            <person name="Chen Y."/>
            <person name="Wang J."/>
            <person name="Peng C."/>
            <person name="Meng J."/>
            <person name="Yang L."/>
            <person name="Liu J."/>
            <person name="Wen B."/>
            <person name="Zhang N."/>
            <person name="Huang Z."/>
            <person name="Zhu Q."/>
            <person name="Feng Y."/>
            <person name="Mount A."/>
            <person name="Hedgecock D."/>
            <person name="Xu Z."/>
            <person name="Liu Y."/>
            <person name="Domazet-Loso T."/>
            <person name="Du Y."/>
            <person name="Sun X."/>
            <person name="Zhang S."/>
            <person name="Liu B."/>
            <person name="Cheng P."/>
            <person name="Jiang X."/>
            <person name="Li J."/>
            <person name="Fan D."/>
            <person name="Wang W."/>
            <person name="Fu W."/>
            <person name="Wang T."/>
            <person name="Wang B."/>
            <person name="Zhang J."/>
            <person name="Peng Z."/>
            <person name="Li Y."/>
            <person name="Li N."/>
            <person name="Wang J."/>
            <person name="Chen M."/>
            <person name="He Y."/>
            <person name="Tan F."/>
            <person name="Song X."/>
            <person name="Zheng Q."/>
            <person name="Huang R."/>
            <person name="Yang H."/>
            <person name="Du X."/>
            <person name="Chen L."/>
            <person name="Yang M."/>
            <person name="Gaffney P.M."/>
            <person name="Wang S."/>
            <person name="Luo L."/>
            <person name="She Z."/>
            <person name="Ming Y."/>
            <person name="Huang W."/>
            <person name="Zhang S."/>
            <person name="Huang B."/>
            <person name="Zhang Y."/>
            <person name="Qu T."/>
            <person name="Ni P."/>
            <person name="Miao G."/>
            <person name="Wang J."/>
            <person name="Wang Q."/>
            <person name="Steinberg C.E."/>
            <person name="Wang H."/>
            <person name="Li N."/>
            <person name="Qian L."/>
            <person name="Zhang G."/>
            <person name="Li Y."/>
            <person name="Yang H."/>
            <person name="Liu X."/>
            <person name="Wang J."/>
            <person name="Yin Y."/>
            <person name="Wang J."/>
        </authorList>
    </citation>
    <scope>NUCLEOTIDE SEQUENCE [LARGE SCALE GENOMIC DNA]</scope>
    <source>
        <strain evidence="1">05x7-T-G4-1.051#20</strain>
    </source>
</reference>
<dbReference type="InterPro" id="IPR039251">
    <property type="entry name" value="OXLD1"/>
</dbReference>
<protein>
    <submittedName>
        <fullName evidence="1">Uncharacterized protein C17orf90</fullName>
    </submittedName>
</protein>
<dbReference type="AlphaFoldDB" id="K1Q4Z0"/>
<dbReference type="GO" id="GO:0005739">
    <property type="term" value="C:mitochondrion"/>
    <property type="evidence" value="ECO:0007669"/>
    <property type="project" value="TreeGrafter"/>
</dbReference>
<organism evidence="1">
    <name type="scientific">Magallana gigas</name>
    <name type="common">Pacific oyster</name>
    <name type="synonym">Crassostrea gigas</name>
    <dbReference type="NCBI Taxonomy" id="29159"/>
    <lineage>
        <taxon>Eukaryota</taxon>
        <taxon>Metazoa</taxon>
        <taxon>Spiralia</taxon>
        <taxon>Lophotrochozoa</taxon>
        <taxon>Mollusca</taxon>
        <taxon>Bivalvia</taxon>
        <taxon>Autobranchia</taxon>
        <taxon>Pteriomorphia</taxon>
        <taxon>Ostreida</taxon>
        <taxon>Ostreoidea</taxon>
        <taxon>Ostreidae</taxon>
        <taxon>Magallana</taxon>
    </lineage>
</organism>
<dbReference type="InParanoid" id="K1Q4Z0"/>
<dbReference type="PANTHER" id="PTHR21193:SF3">
    <property type="entry name" value="OXIDOREDUCTASE-LIKE DOMAIN-CONTAINING PROTEIN 1"/>
    <property type="match status" value="1"/>
</dbReference>
<proteinExistence type="predicted"/>
<name>K1Q4Z0_MAGGI</name>
<gene>
    <name evidence="1" type="ORF">CGI_10009154</name>
</gene>
<dbReference type="PANTHER" id="PTHR21193">
    <property type="entry name" value="OXIDOREDUCTASE-LIKE DOMAIN-CONTAINING PROTEIN 1"/>
    <property type="match status" value="1"/>
</dbReference>
<evidence type="ECO:0000313" key="1">
    <source>
        <dbReference type="EMBL" id="EKC31642.1"/>
    </source>
</evidence>